<dbReference type="EMBL" id="JABFUD020000013">
    <property type="protein sequence ID" value="KAI5071648.1"/>
    <property type="molecule type" value="Genomic_DNA"/>
</dbReference>
<proteinExistence type="predicted"/>
<name>A0A9D4ZDN6_ADICA</name>
<dbReference type="InterPro" id="IPR027902">
    <property type="entry name" value="DUF4487"/>
</dbReference>
<organism evidence="1 2">
    <name type="scientific">Adiantum capillus-veneris</name>
    <name type="common">Maidenhair fern</name>
    <dbReference type="NCBI Taxonomy" id="13818"/>
    <lineage>
        <taxon>Eukaryota</taxon>
        <taxon>Viridiplantae</taxon>
        <taxon>Streptophyta</taxon>
        <taxon>Embryophyta</taxon>
        <taxon>Tracheophyta</taxon>
        <taxon>Polypodiopsida</taxon>
        <taxon>Polypodiidae</taxon>
        <taxon>Polypodiales</taxon>
        <taxon>Pteridineae</taxon>
        <taxon>Pteridaceae</taxon>
        <taxon>Vittarioideae</taxon>
        <taxon>Adiantum</taxon>
    </lineage>
</organism>
<evidence type="ECO:0000313" key="1">
    <source>
        <dbReference type="EMBL" id="KAI5071648.1"/>
    </source>
</evidence>
<evidence type="ECO:0000313" key="2">
    <source>
        <dbReference type="Proteomes" id="UP000886520"/>
    </source>
</evidence>
<reference evidence="1" key="1">
    <citation type="submission" date="2021-01" db="EMBL/GenBank/DDBJ databases">
        <title>Adiantum capillus-veneris genome.</title>
        <authorList>
            <person name="Fang Y."/>
            <person name="Liao Q."/>
        </authorList>
    </citation>
    <scope>NUCLEOTIDE SEQUENCE</scope>
    <source>
        <strain evidence="1">H3</strain>
        <tissue evidence="1">Leaf</tissue>
    </source>
</reference>
<keyword evidence="2" id="KW-1185">Reference proteome</keyword>
<gene>
    <name evidence="1" type="ORF">GOP47_0013899</name>
</gene>
<sequence>MSDDAPDSLTVDLCVRKLKDAKATDAVDAHLLEWLAEHSPSCFIEALQIVEVLTSCWEKCGGLEMFSIQTAVSMLRGAQRLLLQSQESSQLLASVLVLALKIQSWCDGSLRSSKEPSQTIPKTQNVLLETLKLANGLFMNLEKCSFLEDKEFRNGAEIYICQFLDSFKIVCNFFQKNQLHDEFQKVAQEALSEAFKVLMKLRVKFIAACGERSFSSLDGITLERAHIIWYGVSAVMDIGKFSARNGRDWVGMLNVAWKGVTALLQTMTRKDVISRILDIQLIINTMIGCMKESLKNAAESWNAVVQEKDDNVNVAELKRLCIPVKFFLINVIRVVTHYPYQAVDAFNDIVESALRIISLRLEISECPRLKFVAEAIVEILEPSLFILFCTLLNSSELEFQVKLQLLNGLFGTNNEEGFILSNNVDKRELDKVNEEDVKICFGQEVNLGRLILFLGLLQSCQHCGDKMSHELAKRLDFPLQMICKAEIYAKVFEPQVSRTQLTAKVTWQPLYIILLKTLQMFFVALAETEAWTEAEDFLYRNVLHPHMLSRELILELWCFISRHSESSIVKEHIQDLLYALSGLLESSTATCSDWPVRTITRLICLLIKADPAYLATQVYELAFGTDPFATTPTLKLASALLKEHFPISILPEELKSQVILSAKRALSEYWSQGTKNAKEASEKLQQFDVTLCCLMECLYQESYEQCIDTEKLHDLTKMIIELLQECHRKSGFGIKSQSLKYLSGIWQKMQPEEIGSVIVPLHNLIVTCKLSESEQMRVKLGLAEALAGLGEVSMPEDNTDPTNCALWELYHVILRERHWAYAHLGLASFGYFVAHTSWNELWRFVPSDAALAHDGKTGKIAKESTFMTSLRCFLEKEVVCTTFTESDTKAVQQEGELLEAALLEFDQVADKSHTMEVQGIVDYNHMDVDLGVHTGPLESSIPPEISNAMSMLQEGLLLLKEKLPTWFQESGQNLEQQRHMHDQLSLLADVIGQFHVLQPIVSRAMHE</sequence>
<dbReference type="PANTHER" id="PTHR36702:SF1">
    <property type="entry name" value="HOLLIDAY JUNCTION RESOLVASE"/>
    <property type="match status" value="1"/>
</dbReference>
<accession>A0A9D4ZDN6</accession>
<comment type="caution">
    <text evidence="1">The sequence shown here is derived from an EMBL/GenBank/DDBJ whole genome shotgun (WGS) entry which is preliminary data.</text>
</comment>
<dbReference type="OrthoDB" id="1925340at2759"/>
<protein>
    <submittedName>
        <fullName evidence="1">Uncharacterized protein</fullName>
    </submittedName>
</protein>
<dbReference type="Proteomes" id="UP000886520">
    <property type="component" value="Chromosome 13"/>
</dbReference>
<dbReference type="Pfam" id="PF14868">
    <property type="entry name" value="DUF4487"/>
    <property type="match status" value="1"/>
</dbReference>
<dbReference type="AlphaFoldDB" id="A0A9D4ZDN6"/>
<dbReference type="PANTHER" id="PTHR36702">
    <property type="entry name" value="HOLLIDAY JUNCTION RESOLVASE"/>
    <property type="match status" value="1"/>
</dbReference>